<reference evidence="1" key="2">
    <citation type="submission" date="2020-09" db="EMBL/GenBank/DDBJ databases">
        <authorList>
            <person name="Sun Q."/>
            <person name="Kim S."/>
        </authorList>
    </citation>
    <scope>NUCLEOTIDE SEQUENCE</scope>
    <source>
        <strain evidence="1">KCTC 23224</strain>
    </source>
</reference>
<sequence length="186" mass="21222">MKNIIYLSIIGILFFGKNAYSQSKTSNNFQVHVNYLNVKEKARGGKDLGFGIGAEYHLNLVKRIGLQGIGGIGYERLSGNCPLCDSEWFQNGYWAGIGLSKTFILKEKHQFVGQIRYRFVGFERMEPELIDMDGTIVRWQEANTPQDLVGFRFGYFVPIKLPVIISYTFENGSFFRMNSVSLGFQF</sequence>
<evidence type="ECO:0000313" key="2">
    <source>
        <dbReference type="Proteomes" id="UP000642809"/>
    </source>
</evidence>
<dbReference type="EMBL" id="BMYF01000006">
    <property type="protein sequence ID" value="GHB32619.1"/>
    <property type="molecule type" value="Genomic_DNA"/>
</dbReference>
<name>A0A8J3CWP5_9BACT</name>
<dbReference type="RefSeq" id="WP_189579557.1">
    <property type="nucleotide sequence ID" value="NZ_BMYF01000006.1"/>
</dbReference>
<evidence type="ECO:0000313" key="1">
    <source>
        <dbReference type="EMBL" id="GHB32619.1"/>
    </source>
</evidence>
<dbReference type="AlphaFoldDB" id="A0A8J3CWP5"/>
<keyword evidence="2" id="KW-1185">Reference proteome</keyword>
<gene>
    <name evidence="1" type="ORF">GCM10008106_11810</name>
</gene>
<organism evidence="1 2">
    <name type="scientific">Mongoliitalea lutea</name>
    <dbReference type="NCBI Taxonomy" id="849756"/>
    <lineage>
        <taxon>Bacteria</taxon>
        <taxon>Pseudomonadati</taxon>
        <taxon>Bacteroidota</taxon>
        <taxon>Cytophagia</taxon>
        <taxon>Cytophagales</taxon>
        <taxon>Cyclobacteriaceae</taxon>
        <taxon>Mongoliitalea</taxon>
    </lineage>
</organism>
<reference evidence="1" key="1">
    <citation type="journal article" date="2014" name="Int. J. Syst. Evol. Microbiol.">
        <title>Complete genome sequence of Corynebacterium casei LMG S-19264T (=DSM 44701T), isolated from a smear-ripened cheese.</title>
        <authorList>
            <consortium name="US DOE Joint Genome Institute (JGI-PGF)"/>
            <person name="Walter F."/>
            <person name="Albersmeier A."/>
            <person name="Kalinowski J."/>
            <person name="Ruckert C."/>
        </authorList>
    </citation>
    <scope>NUCLEOTIDE SEQUENCE</scope>
    <source>
        <strain evidence="1">KCTC 23224</strain>
    </source>
</reference>
<accession>A0A8J3CWP5</accession>
<dbReference type="Proteomes" id="UP000642809">
    <property type="component" value="Unassembled WGS sequence"/>
</dbReference>
<comment type="caution">
    <text evidence="1">The sequence shown here is derived from an EMBL/GenBank/DDBJ whole genome shotgun (WGS) entry which is preliminary data.</text>
</comment>
<proteinExistence type="predicted"/>
<protein>
    <submittedName>
        <fullName evidence="1">Uncharacterized protein</fullName>
    </submittedName>
</protein>